<evidence type="ECO:0000256" key="19">
    <source>
        <dbReference type="SAM" id="Phobius"/>
    </source>
</evidence>
<evidence type="ECO:0000256" key="9">
    <source>
        <dbReference type="ARBA" id="ARBA00022516"/>
    </source>
</evidence>
<protein>
    <recommendedName>
        <fullName evidence="7 18">Phosphatidate cytidylyltransferase</fullName>
        <ecNumber evidence="6 18">2.7.7.41</ecNumber>
    </recommendedName>
</protein>
<feature type="transmembrane region" description="Helical" evidence="19">
    <location>
        <begin position="112"/>
        <end position="131"/>
    </location>
</feature>
<comment type="caution">
    <text evidence="20">The sequence shown here is derived from an EMBL/GenBank/DDBJ whole genome shotgun (WGS) entry which is preliminary data.</text>
</comment>
<comment type="catalytic activity">
    <reaction evidence="1 18">
        <text>a 1,2-diacyl-sn-glycero-3-phosphate + CTP + H(+) = a CDP-1,2-diacyl-sn-glycerol + diphosphate</text>
        <dbReference type="Rhea" id="RHEA:16229"/>
        <dbReference type="ChEBI" id="CHEBI:15378"/>
        <dbReference type="ChEBI" id="CHEBI:33019"/>
        <dbReference type="ChEBI" id="CHEBI:37563"/>
        <dbReference type="ChEBI" id="CHEBI:58332"/>
        <dbReference type="ChEBI" id="CHEBI:58608"/>
        <dbReference type="EC" id="2.7.7.41"/>
    </reaction>
</comment>
<feature type="transmembrane region" description="Helical" evidence="19">
    <location>
        <begin position="20"/>
        <end position="37"/>
    </location>
</feature>
<dbReference type="Pfam" id="PF01148">
    <property type="entry name" value="CTP_transf_1"/>
    <property type="match status" value="1"/>
</dbReference>
<feature type="transmembrane region" description="Helical" evidence="19">
    <location>
        <begin position="137"/>
        <end position="158"/>
    </location>
</feature>
<evidence type="ECO:0000256" key="10">
    <source>
        <dbReference type="ARBA" id="ARBA00022679"/>
    </source>
</evidence>
<dbReference type="InterPro" id="IPR000374">
    <property type="entry name" value="PC_trans"/>
</dbReference>
<proteinExistence type="inferred from homology"/>
<dbReference type="OrthoDB" id="9799199at2"/>
<dbReference type="PROSITE" id="PS01315">
    <property type="entry name" value="CDS"/>
    <property type="match status" value="1"/>
</dbReference>
<evidence type="ECO:0000256" key="14">
    <source>
        <dbReference type="ARBA" id="ARBA00023098"/>
    </source>
</evidence>
<dbReference type="PANTHER" id="PTHR46382:SF1">
    <property type="entry name" value="PHOSPHATIDATE CYTIDYLYLTRANSFERASE"/>
    <property type="match status" value="1"/>
</dbReference>
<dbReference type="PANTHER" id="PTHR46382">
    <property type="entry name" value="PHOSPHATIDATE CYTIDYLYLTRANSFERASE"/>
    <property type="match status" value="1"/>
</dbReference>
<evidence type="ECO:0000256" key="12">
    <source>
        <dbReference type="ARBA" id="ARBA00022695"/>
    </source>
</evidence>
<evidence type="ECO:0000256" key="2">
    <source>
        <dbReference type="ARBA" id="ARBA00004651"/>
    </source>
</evidence>
<keyword evidence="16" id="KW-0594">Phospholipid biosynthesis</keyword>
<evidence type="ECO:0000256" key="17">
    <source>
        <dbReference type="ARBA" id="ARBA00023264"/>
    </source>
</evidence>
<evidence type="ECO:0000256" key="3">
    <source>
        <dbReference type="ARBA" id="ARBA00005119"/>
    </source>
</evidence>
<keyword evidence="13 19" id="KW-1133">Transmembrane helix</keyword>
<evidence type="ECO:0000313" key="21">
    <source>
        <dbReference type="Proteomes" id="UP000255207"/>
    </source>
</evidence>
<dbReference type="EC" id="2.7.7.41" evidence="6 18"/>
<evidence type="ECO:0000256" key="1">
    <source>
        <dbReference type="ARBA" id="ARBA00001698"/>
    </source>
</evidence>
<keyword evidence="12 18" id="KW-0548">Nucleotidyltransferase</keyword>
<evidence type="ECO:0000256" key="7">
    <source>
        <dbReference type="ARBA" id="ARBA00019373"/>
    </source>
</evidence>
<comment type="pathway">
    <text evidence="4">Lipid metabolism.</text>
</comment>
<evidence type="ECO:0000256" key="5">
    <source>
        <dbReference type="ARBA" id="ARBA00010185"/>
    </source>
</evidence>
<keyword evidence="9" id="KW-0444">Lipid biosynthesis</keyword>
<dbReference type="GO" id="GO:0004605">
    <property type="term" value="F:phosphatidate cytidylyltransferase activity"/>
    <property type="evidence" value="ECO:0007669"/>
    <property type="project" value="UniProtKB-EC"/>
</dbReference>
<comment type="subcellular location">
    <subcellularLocation>
        <location evidence="2">Cell membrane</location>
        <topology evidence="2">Multi-pass membrane protein</topology>
    </subcellularLocation>
</comment>
<keyword evidence="15 19" id="KW-0472">Membrane</keyword>
<evidence type="ECO:0000256" key="16">
    <source>
        <dbReference type="ARBA" id="ARBA00023209"/>
    </source>
</evidence>
<evidence type="ECO:0000256" key="13">
    <source>
        <dbReference type="ARBA" id="ARBA00022989"/>
    </source>
</evidence>
<keyword evidence="10 18" id="KW-0808">Transferase</keyword>
<evidence type="ECO:0000256" key="6">
    <source>
        <dbReference type="ARBA" id="ARBA00012487"/>
    </source>
</evidence>
<keyword evidence="17" id="KW-1208">Phospholipid metabolism</keyword>
<reference evidence="21" key="1">
    <citation type="submission" date="2018-07" db="EMBL/GenBank/DDBJ databases">
        <authorList>
            <person name="Safronova V.I."/>
            <person name="Chirak E.R."/>
            <person name="Sazanova A.L."/>
        </authorList>
    </citation>
    <scope>NUCLEOTIDE SEQUENCE [LARGE SCALE GENOMIC DNA]</scope>
    <source>
        <strain evidence="21">RCAM04685</strain>
    </source>
</reference>
<evidence type="ECO:0000256" key="8">
    <source>
        <dbReference type="ARBA" id="ARBA00022475"/>
    </source>
</evidence>
<keyword evidence="11 18" id="KW-0812">Transmembrane</keyword>
<organism evidence="20 21">
    <name type="scientific">Bosea caraganae</name>
    <dbReference type="NCBI Taxonomy" id="2763117"/>
    <lineage>
        <taxon>Bacteria</taxon>
        <taxon>Pseudomonadati</taxon>
        <taxon>Pseudomonadota</taxon>
        <taxon>Alphaproteobacteria</taxon>
        <taxon>Hyphomicrobiales</taxon>
        <taxon>Boseaceae</taxon>
        <taxon>Bosea</taxon>
    </lineage>
</organism>
<feature type="transmembrane region" description="Helical" evidence="19">
    <location>
        <begin position="88"/>
        <end position="107"/>
    </location>
</feature>
<comment type="pathway">
    <text evidence="3 18">Phospholipid metabolism; CDP-diacylglycerol biosynthesis; CDP-diacylglycerol from sn-glycerol 3-phosphate: step 3/3.</text>
</comment>
<evidence type="ECO:0000256" key="18">
    <source>
        <dbReference type="RuleBase" id="RU003938"/>
    </source>
</evidence>
<keyword evidence="8" id="KW-1003">Cell membrane</keyword>
<dbReference type="AlphaFoldDB" id="A0A370L557"/>
<dbReference type="RefSeq" id="WP_114830045.1">
    <property type="nucleotide sequence ID" value="NZ_QQTO01000007.1"/>
</dbReference>
<dbReference type="GO" id="GO:0016024">
    <property type="term" value="P:CDP-diacylglycerol biosynthetic process"/>
    <property type="evidence" value="ECO:0007669"/>
    <property type="project" value="UniProtKB-UniPathway"/>
</dbReference>
<accession>A0A370L557</accession>
<feature type="transmembrane region" description="Helical" evidence="19">
    <location>
        <begin position="43"/>
        <end position="59"/>
    </location>
</feature>
<feature type="transmembrane region" description="Helical" evidence="19">
    <location>
        <begin position="178"/>
        <end position="198"/>
    </location>
</feature>
<feature type="transmembrane region" description="Helical" evidence="19">
    <location>
        <begin position="259"/>
        <end position="277"/>
    </location>
</feature>
<evidence type="ECO:0000313" key="20">
    <source>
        <dbReference type="EMBL" id="RDJ24186.1"/>
    </source>
</evidence>
<dbReference type="Proteomes" id="UP000255207">
    <property type="component" value="Unassembled WGS sequence"/>
</dbReference>
<comment type="similarity">
    <text evidence="5 18">Belongs to the CDS family.</text>
</comment>
<evidence type="ECO:0000256" key="4">
    <source>
        <dbReference type="ARBA" id="ARBA00005189"/>
    </source>
</evidence>
<gene>
    <name evidence="20" type="ORF">DWE98_14875</name>
</gene>
<dbReference type="UniPathway" id="UPA00557">
    <property type="reaction ID" value="UER00614"/>
</dbReference>
<sequence>MNANATGTPAAGPGELRLRIASALVLAAGVLVITWLGGWPFRTVWALVAGLIAYEWLVITAGPRPALAGAAVAVAGLLIPLAPHSTPALAGLASLAGITAVIASLLVQNTKLLFACGLVYALALAILVPLLRDLPLIGLGLILWSFAVTWFTDIAAYFTGRALGGPKLMPAVSPKKTWSGAIGGTLAGILGGVAIWAAAPSFGVTPPGSLGAVALASLVASILSQAGDLFESSFKRRFGAKDSGHLIPGHGGFMDRLDGYWAVIVFAGAVLCLARAWN</sequence>
<dbReference type="GO" id="GO:0005886">
    <property type="term" value="C:plasma membrane"/>
    <property type="evidence" value="ECO:0007669"/>
    <property type="project" value="UniProtKB-SubCell"/>
</dbReference>
<dbReference type="EMBL" id="QQTP01000007">
    <property type="protein sequence ID" value="RDJ24186.1"/>
    <property type="molecule type" value="Genomic_DNA"/>
</dbReference>
<keyword evidence="14" id="KW-0443">Lipid metabolism</keyword>
<keyword evidence="21" id="KW-1185">Reference proteome</keyword>
<evidence type="ECO:0000256" key="11">
    <source>
        <dbReference type="ARBA" id="ARBA00022692"/>
    </source>
</evidence>
<evidence type="ECO:0000256" key="15">
    <source>
        <dbReference type="ARBA" id="ARBA00023136"/>
    </source>
</evidence>
<name>A0A370L557_9HYPH</name>